<feature type="domain" description="Transposable element P transposase-like RNase H" evidence="1">
    <location>
        <begin position="119"/>
        <end position="254"/>
    </location>
</feature>
<sequence>MVSQESSSAQFLKTCRHVNEMRKGSVYGCISVINAPFKKLHQEDSRNTEKMTVQMILKRAKCKDKHGRDMRYHAEWLLECLLLRIKSPKCYMDLYQEKTLPLPSKSVLNDMASAISRNFGINDFAFRDLEAYMKNKPLDLRYCSLMWDEITLAAKVLFDTSSYQFEGFGDTEFDPEENREEPRDERLANHALVFIVQPYIGHKIQTIGVFNAKGVIRGADLYRLVMKALFLLEDVGAPALSTVCDVTGKIGNVCNSFRHTTQDETPVYCIRDPPHLLKCLRNYWFNHELYNNQSCRSITKLRSMISISILPDLPQFGIEESKSIGCAASHRR</sequence>
<comment type="caution">
    <text evidence="2">The sequence shown here is derived from an EMBL/GenBank/DDBJ whole genome shotgun (WGS) entry which is preliminary data.</text>
</comment>
<reference evidence="2 3" key="1">
    <citation type="journal article" date="2023" name="Nucleic Acids Res.">
        <title>The hologenome of Daphnia magna reveals possible DNA methylation and microbiome-mediated evolution of the host genome.</title>
        <authorList>
            <person name="Chaturvedi A."/>
            <person name="Li X."/>
            <person name="Dhandapani V."/>
            <person name="Marshall H."/>
            <person name="Kissane S."/>
            <person name="Cuenca-Cambronero M."/>
            <person name="Asole G."/>
            <person name="Calvet F."/>
            <person name="Ruiz-Romero M."/>
            <person name="Marangio P."/>
            <person name="Guigo R."/>
            <person name="Rago D."/>
            <person name="Mirbahai L."/>
            <person name="Eastwood N."/>
            <person name="Colbourne J.K."/>
            <person name="Zhou J."/>
            <person name="Mallon E."/>
            <person name="Orsini L."/>
        </authorList>
    </citation>
    <scope>NUCLEOTIDE SEQUENCE [LARGE SCALE GENOMIC DNA]</scope>
    <source>
        <strain evidence="2">LRV0_1</strain>
    </source>
</reference>
<proteinExistence type="predicted"/>
<organism evidence="2 3">
    <name type="scientific">Daphnia magna</name>
    <dbReference type="NCBI Taxonomy" id="35525"/>
    <lineage>
        <taxon>Eukaryota</taxon>
        <taxon>Metazoa</taxon>
        <taxon>Ecdysozoa</taxon>
        <taxon>Arthropoda</taxon>
        <taxon>Crustacea</taxon>
        <taxon>Branchiopoda</taxon>
        <taxon>Diplostraca</taxon>
        <taxon>Cladocera</taxon>
        <taxon>Anomopoda</taxon>
        <taxon>Daphniidae</taxon>
        <taxon>Daphnia</taxon>
    </lineage>
</organism>
<gene>
    <name evidence="2" type="ORF">OUZ56_012661</name>
</gene>
<evidence type="ECO:0000259" key="1">
    <source>
        <dbReference type="Pfam" id="PF21787"/>
    </source>
</evidence>
<accession>A0ABQ9Z3N8</accession>
<protein>
    <recommendedName>
        <fullName evidence="1">Transposable element P transposase-like RNase H domain-containing protein</fullName>
    </recommendedName>
</protein>
<dbReference type="InterPro" id="IPR048365">
    <property type="entry name" value="TNP-like_RNaseH_N"/>
</dbReference>
<dbReference type="EMBL" id="JAOYFB010000002">
    <property type="protein sequence ID" value="KAK4007506.1"/>
    <property type="molecule type" value="Genomic_DNA"/>
</dbReference>
<evidence type="ECO:0000313" key="2">
    <source>
        <dbReference type="EMBL" id="KAK4007506.1"/>
    </source>
</evidence>
<evidence type="ECO:0000313" key="3">
    <source>
        <dbReference type="Proteomes" id="UP001234178"/>
    </source>
</evidence>
<name>A0ABQ9Z3N8_9CRUS</name>
<keyword evidence="3" id="KW-1185">Reference proteome</keyword>
<dbReference type="Pfam" id="PF21787">
    <property type="entry name" value="TNP-like_RNaseH_N"/>
    <property type="match status" value="1"/>
</dbReference>
<dbReference type="Proteomes" id="UP001234178">
    <property type="component" value="Unassembled WGS sequence"/>
</dbReference>